<dbReference type="EMBL" id="JBBJUP010000002">
    <property type="protein sequence ID" value="MEJ8278056.1"/>
    <property type="molecule type" value="Genomic_DNA"/>
</dbReference>
<sequence length="466" mass="47184">MTDVDLLVAGAGGGLAGALRAAQQGLDVLVVDTDPNFRRGNNTSMSTAMVPGPGSRFQRAAGITDSPQRFLDDVARKTGGTADVRIASALAHVGAELVEWLADHVGVPVELPTDFAYPGHSVPRVHSLPGRHGAALLRHLADAAEDADRVDLLVPARLVEVRPRPGGTVCAVVANPDGQHEEITARAVLLATNGYGADPGLVGTHLPEIAGATYHGGEHSRGDALRIGAGLGAATGYLDAYQGHAALSAAARTLVTWAAVMHGAVVVDTGGRRFGDETRGYSEFAAELAARPGGRGWMVLDERIDGLCRSFRDYQDVLDAGAVRTADSAAGLARVLGVPAAALEAELDALARVAGGAGGAGVDVHGRSGVVALRAPLRAVEIVPALFHTQGGLLVDEHARVLDTAGAPVPGLYAAGGAAAGISGHGAAGYLAGNGLLAALGLSYLAAGHLARPVPAARPHAPEGAR</sequence>
<dbReference type="Proteomes" id="UP001364211">
    <property type="component" value="Unassembled WGS sequence"/>
</dbReference>
<keyword evidence="4" id="KW-0560">Oxidoreductase</keyword>
<dbReference type="InterPro" id="IPR003953">
    <property type="entry name" value="FAD-dep_OxRdtase_2_FAD-bd"/>
</dbReference>
<dbReference type="PANTHER" id="PTHR43400:SF10">
    <property type="entry name" value="3-OXOSTEROID 1-DEHYDROGENASE"/>
    <property type="match status" value="1"/>
</dbReference>
<evidence type="ECO:0000256" key="3">
    <source>
        <dbReference type="ARBA" id="ARBA00022827"/>
    </source>
</evidence>
<dbReference type="Pfam" id="PF00890">
    <property type="entry name" value="FAD_binding_2"/>
    <property type="match status" value="1"/>
</dbReference>
<protein>
    <submittedName>
        <fullName evidence="6">FAD-binding protein</fullName>
    </submittedName>
</protein>
<dbReference type="InterPro" id="IPR027477">
    <property type="entry name" value="Succ_DH/fumarate_Rdtase_cat_sf"/>
</dbReference>
<dbReference type="RefSeq" id="WP_340286166.1">
    <property type="nucleotide sequence ID" value="NZ_JBBJUP010000002.1"/>
</dbReference>
<comment type="cofactor">
    <cofactor evidence="1">
        <name>FAD</name>
        <dbReference type="ChEBI" id="CHEBI:57692"/>
    </cofactor>
</comment>
<evidence type="ECO:0000256" key="1">
    <source>
        <dbReference type="ARBA" id="ARBA00001974"/>
    </source>
</evidence>
<dbReference type="InterPro" id="IPR050315">
    <property type="entry name" value="FAD-oxidoreductase_2"/>
</dbReference>
<keyword evidence="2" id="KW-0285">Flavoprotein</keyword>
<evidence type="ECO:0000313" key="6">
    <source>
        <dbReference type="EMBL" id="MEJ8278056.1"/>
    </source>
</evidence>
<dbReference type="PANTHER" id="PTHR43400">
    <property type="entry name" value="FUMARATE REDUCTASE"/>
    <property type="match status" value="1"/>
</dbReference>
<dbReference type="Gene3D" id="3.50.50.60">
    <property type="entry name" value="FAD/NAD(P)-binding domain"/>
    <property type="match status" value="1"/>
</dbReference>
<reference evidence="6 7" key="1">
    <citation type="submission" date="2024-03" db="EMBL/GenBank/DDBJ databases">
        <title>Draft genome sequence of Pseudonocardia sp. DW16-2.</title>
        <authorList>
            <person name="Duangmal K."/>
        </authorList>
    </citation>
    <scope>NUCLEOTIDE SEQUENCE [LARGE SCALE GENOMIC DNA]</scope>
    <source>
        <strain evidence="6 7">DW16-2</strain>
    </source>
</reference>
<evidence type="ECO:0000256" key="4">
    <source>
        <dbReference type="ARBA" id="ARBA00023002"/>
    </source>
</evidence>
<proteinExistence type="predicted"/>
<evidence type="ECO:0000259" key="5">
    <source>
        <dbReference type="Pfam" id="PF00890"/>
    </source>
</evidence>
<gene>
    <name evidence="6" type="ORF">WJX68_03850</name>
</gene>
<dbReference type="Gene3D" id="3.90.700.10">
    <property type="entry name" value="Succinate dehydrogenase/fumarate reductase flavoprotein, catalytic domain"/>
    <property type="match status" value="1"/>
</dbReference>
<dbReference type="InterPro" id="IPR036188">
    <property type="entry name" value="FAD/NAD-bd_sf"/>
</dbReference>
<dbReference type="SUPFAM" id="SSF51905">
    <property type="entry name" value="FAD/NAD(P)-binding domain"/>
    <property type="match status" value="1"/>
</dbReference>
<name>A0ABU8T274_9PSEU</name>
<accession>A0ABU8T274</accession>
<evidence type="ECO:0000256" key="2">
    <source>
        <dbReference type="ARBA" id="ARBA00022630"/>
    </source>
</evidence>
<dbReference type="SUPFAM" id="SSF56425">
    <property type="entry name" value="Succinate dehydrogenase/fumarate reductase flavoprotein, catalytic domain"/>
    <property type="match status" value="1"/>
</dbReference>
<feature type="domain" description="FAD-dependent oxidoreductase 2 FAD-binding" evidence="5">
    <location>
        <begin position="5"/>
        <end position="435"/>
    </location>
</feature>
<organism evidence="6 7">
    <name type="scientific">Pseudonocardia spirodelae</name>
    <dbReference type="NCBI Taxonomy" id="3133431"/>
    <lineage>
        <taxon>Bacteria</taxon>
        <taxon>Bacillati</taxon>
        <taxon>Actinomycetota</taxon>
        <taxon>Actinomycetes</taxon>
        <taxon>Pseudonocardiales</taxon>
        <taxon>Pseudonocardiaceae</taxon>
        <taxon>Pseudonocardia</taxon>
    </lineage>
</organism>
<keyword evidence="7" id="KW-1185">Reference proteome</keyword>
<keyword evidence="3" id="KW-0274">FAD</keyword>
<comment type="caution">
    <text evidence="6">The sequence shown here is derived from an EMBL/GenBank/DDBJ whole genome shotgun (WGS) entry which is preliminary data.</text>
</comment>
<evidence type="ECO:0000313" key="7">
    <source>
        <dbReference type="Proteomes" id="UP001364211"/>
    </source>
</evidence>